<evidence type="ECO:0000313" key="2">
    <source>
        <dbReference type="RefSeq" id="XP_016477861.1"/>
    </source>
</evidence>
<dbReference type="AlphaFoldDB" id="A0A1S4AMG4"/>
<protein>
    <submittedName>
        <fullName evidence="2">Uncharacterized protein</fullName>
    </submittedName>
</protein>
<organism evidence="2">
    <name type="scientific">Nicotiana tabacum</name>
    <name type="common">Common tobacco</name>
    <dbReference type="NCBI Taxonomy" id="4097"/>
    <lineage>
        <taxon>Eukaryota</taxon>
        <taxon>Viridiplantae</taxon>
        <taxon>Streptophyta</taxon>
        <taxon>Embryophyta</taxon>
        <taxon>Tracheophyta</taxon>
        <taxon>Spermatophyta</taxon>
        <taxon>Magnoliopsida</taxon>
        <taxon>eudicotyledons</taxon>
        <taxon>Gunneridae</taxon>
        <taxon>Pentapetalae</taxon>
        <taxon>asterids</taxon>
        <taxon>lamiids</taxon>
        <taxon>Solanales</taxon>
        <taxon>Solanaceae</taxon>
        <taxon>Nicotianoideae</taxon>
        <taxon>Nicotianeae</taxon>
        <taxon>Nicotiana</taxon>
    </lineage>
</organism>
<sequence>MEVAAPSKNYARNLKKSINRTFSTTPCENLAPFNYQNGILQTPPPPPFIYHSFPPFLAQKQPPLLPLPISNGVQHYNNINTFPLNRGFSCPPINRKVNKNGKSKKFKSFTSSPKKEENSKSSKIVMISSTNPLGPNPKHLPKDVPMVFSMSSTGKKEQFDALSFCNLENPKKDCTRVDLLDKVNKFSSSTVFTISPPPSSLPLPTFSLRPKLSCNAEAAAGVDAGATDNLRRLLRLR</sequence>
<feature type="region of interest" description="Disordered" evidence="1">
    <location>
        <begin position="93"/>
        <end position="122"/>
    </location>
</feature>
<dbReference type="OMA" id="FSTTPCE"/>
<name>A0A1S4AMG4_TOBAC</name>
<dbReference type="RefSeq" id="XP_016477861.1">
    <property type="nucleotide sequence ID" value="XM_016622375.1"/>
</dbReference>
<evidence type="ECO:0000256" key="1">
    <source>
        <dbReference type="SAM" id="MobiDB-lite"/>
    </source>
</evidence>
<proteinExistence type="predicted"/>
<feature type="compositionally biased region" description="Basic residues" evidence="1">
    <location>
        <begin position="96"/>
        <end position="107"/>
    </location>
</feature>
<gene>
    <name evidence="2" type="primary">LOC107799285</name>
</gene>
<reference evidence="2" key="1">
    <citation type="submission" date="2025-08" db="UniProtKB">
        <authorList>
            <consortium name="RefSeq"/>
        </authorList>
    </citation>
    <scope>IDENTIFICATION</scope>
</reference>
<dbReference type="OrthoDB" id="1227450at2759"/>
<dbReference type="KEGG" id="nta:107799285"/>
<dbReference type="PaxDb" id="4097-A0A1S4AMG4"/>
<dbReference type="PANTHER" id="PTHR33670:SF14">
    <property type="entry name" value="T20H2.15 PROTEIN"/>
    <property type="match status" value="1"/>
</dbReference>
<accession>A0A1S4AMG4</accession>
<dbReference type="PANTHER" id="PTHR33670">
    <property type="entry name" value="SPLICING FACTOR, PROLINE- AND GLUTAMINE-RICH-LIKE"/>
    <property type="match status" value="1"/>
</dbReference>